<dbReference type="PANTHER" id="PTHR47526:SF4">
    <property type="entry name" value="SWIM-TYPE DOMAIN-CONTAINING PROTEIN"/>
    <property type="match status" value="1"/>
</dbReference>
<dbReference type="PANTHER" id="PTHR47526">
    <property type="entry name" value="ATP-DEPENDENT DNA HELICASE"/>
    <property type="match status" value="1"/>
</dbReference>
<dbReference type="PROSITE" id="PS50966">
    <property type="entry name" value="ZF_SWIM"/>
    <property type="match status" value="1"/>
</dbReference>
<keyword evidence="1" id="KW-0479">Metal-binding</keyword>
<gene>
    <name evidence="3" type="primary">LOC109110860</name>
</gene>
<feature type="domain" description="SWIM-type" evidence="2">
    <location>
        <begin position="122"/>
        <end position="158"/>
    </location>
</feature>
<dbReference type="GO" id="GO:0008270">
    <property type="term" value="F:zinc ion binding"/>
    <property type="evidence" value="ECO:0007669"/>
    <property type="project" value="UniProtKB-KW"/>
</dbReference>
<keyword evidence="1" id="KW-0862">Zinc</keyword>
<evidence type="ECO:0000259" key="2">
    <source>
        <dbReference type="PROSITE" id="PS50966"/>
    </source>
</evidence>
<proteinExistence type="predicted"/>
<name>A0A9Q9W1U3_CYPCA</name>
<protein>
    <submittedName>
        <fullName evidence="3">Uncharacterized protein LOC109110860</fullName>
    </submittedName>
</protein>
<dbReference type="InterPro" id="IPR007527">
    <property type="entry name" value="Znf_SWIM"/>
</dbReference>
<keyword evidence="1" id="KW-0863">Zinc-finger</keyword>
<accession>A0A9Q9W1U3</accession>
<dbReference type="Proteomes" id="UP001155660">
    <property type="component" value="Chromosome B2"/>
</dbReference>
<sequence length="302" mass="34302">MDRTMNKCKITYKEKLKKEAKLRYLEKIKTINELDPYEHKEWSDDLNELPHVTFPDVFSYLVCSVSAYTSDQFKNYKSLESHLQFTNGWVQDLQIFRVNEQKTVVRTKVLHSQRLNEPPLKPWVILSSSGQVECAHCTCMAGIAESCTHVGALLFKIEAAVRIRGTKTVTDVPAYWMMPANVDKVQAEVGHKIDFTTGAAKRVALDKCISGERGMSGIRTHLGSTSHCAHEPTLSDLSPLLQILHTHSKAVCLSGMEEYYHHYIDPLSHMYCQSPYSIFVTQERMDAIYPSCSSIATPSHTW</sequence>
<dbReference type="KEGG" id="ccar:109110860"/>
<dbReference type="GeneID" id="109110860"/>
<evidence type="ECO:0000256" key="1">
    <source>
        <dbReference type="PROSITE-ProRule" id="PRU00325"/>
    </source>
</evidence>
<dbReference type="OrthoDB" id="6155932at2759"/>
<organism evidence="3">
    <name type="scientific">Cyprinus carpio</name>
    <name type="common">Common carp</name>
    <dbReference type="NCBI Taxonomy" id="7962"/>
    <lineage>
        <taxon>Eukaryota</taxon>
        <taxon>Metazoa</taxon>
        <taxon>Chordata</taxon>
        <taxon>Craniata</taxon>
        <taxon>Vertebrata</taxon>
        <taxon>Euteleostomi</taxon>
        <taxon>Actinopterygii</taxon>
        <taxon>Neopterygii</taxon>
        <taxon>Teleostei</taxon>
        <taxon>Ostariophysi</taxon>
        <taxon>Cypriniformes</taxon>
        <taxon>Cyprinidae</taxon>
        <taxon>Cyprininae</taxon>
        <taxon>Cyprinus</taxon>
    </lineage>
</organism>
<dbReference type="RefSeq" id="XP_042575284.1">
    <property type="nucleotide sequence ID" value="XM_042719350.1"/>
</dbReference>
<evidence type="ECO:0000313" key="3">
    <source>
        <dbReference type="RefSeq" id="XP_042575284.1"/>
    </source>
</evidence>
<dbReference type="AlphaFoldDB" id="A0A9Q9W1U3"/>
<reference evidence="3" key="1">
    <citation type="submission" date="2025-08" db="UniProtKB">
        <authorList>
            <consortium name="RefSeq"/>
        </authorList>
    </citation>
    <scope>IDENTIFICATION</scope>
    <source>
        <tissue evidence="3">Muscle</tissue>
    </source>
</reference>